<feature type="domain" description="AB hydrolase-1" evidence="6">
    <location>
        <begin position="82"/>
        <end position="204"/>
    </location>
</feature>
<evidence type="ECO:0000256" key="5">
    <source>
        <dbReference type="SAM" id="MobiDB-lite"/>
    </source>
</evidence>
<dbReference type="SUPFAM" id="SSF53474">
    <property type="entry name" value="alpha/beta-Hydrolases"/>
    <property type="match status" value="1"/>
</dbReference>
<dbReference type="EMBL" id="OE841327">
    <property type="protein sequence ID" value="CAD7595332.1"/>
    <property type="molecule type" value="Genomic_DNA"/>
</dbReference>
<feature type="compositionally biased region" description="Polar residues" evidence="5">
    <location>
        <begin position="661"/>
        <end position="678"/>
    </location>
</feature>
<feature type="compositionally biased region" description="Basic and acidic residues" evidence="5">
    <location>
        <begin position="645"/>
        <end position="659"/>
    </location>
</feature>
<feature type="compositionally biased region" description="Polar residues" evidence="5">
    <location>
        <begin position="1174"/>
        <end position="1184"/>
    </location>
</feature>
<feature type="region of interest" description="Disordered" evidence="5">
    <location>
        <begin position="1142"/>
        <end position="1206"/>
    </location>
</feature>
<evidence type="ECO:0000256" key="2">
    <source>
        <dbReference type="ARBA" id="ARBA00022553"/>
    </source>
</evidence>
<sequence length="1206" mass="134713">MKLRFEDWHVLHQHFIGSFFKLVMNSEIEHTESADNYSNLEEKYVQASIANCKASKCFVDYTIPVPWGHIAVKGWNDPNSVPILVLHGILDNCGSFNRLIPLLPTSHYYLCVDLPGHGLSSHFPPGIPLDFLDYIDAVHRIVGHLGWTKFTWMGHSFGGQLGVMFASIYPELIEKLILIDAISSVDVPTRQIGSYLRVYHEMLSKLDTHNSPPSYTYHEILDRLINKRMDKISSIAGKELLERSVVGTSDRFSYVADQRLKLMVYPLFDMDQLLAMFDNIRCPQLLIMSKYARRALHYEIFRKCFEKFKSRSNFSYVNMDGNHDVHSDSPARVAPSISRFLIQSRYVAASSEKRLETSNITKYWSGTLAVLELGTLTGRTEVEADKQNAAKLNALVQPKALVEDWTNERSSYSSDLRRSQQSGQAPSDSSSYNRTTPHSQTPREGRHIEQTANISTGTSPKSRKSVAKTYTFGECHLVSTECCFRVMGHLQILFTTSWLTMTVTLSERTGPPVVDLGTEVTEAGAETGARSREISTNLSSPEYEAWRAERNRIDQDRINRQKTAEGHWRREWDNEKMAQGGNEDQSPRKLVRGAPPRGSYSDQSPWFNHDSRQIDHGASGDPLPQQGGDSFSPRSGDTFSSQSGDRSKMTRREVARGDKLSYNNNNNTGIEPRTSPNRGRNLKMNAFKEPELLGKEYESQTKKTSGNIYASANKTLVTGSQRAAPRGRGRPLDLQKTAKITPREIRKTDKSPDSRFVNKVLTSEDLIKSSSFVNESQSLPYTCDERFTRAEQRKFVGDDSSRVSSLGSITGSPGDRNVVSVGQTFKISFSNETVVPSPEVKRVRVKVPQIVGTGRVGPRQNVRLSYSSQSEDEALQQTSSLNLKRSLQQPPHSLPNTQDSSPRLVQTVTLNLASLKPPLPPSPRDDPKPRRQRPRALAKARLGRKYSSKRGGRCPEKEKDDEAITESDASREVDSEGGGDDSWEDVSVTTTSGAESASEMLEERAVGKNCCTRPDLETVPGGDASTFDAASEKVESQARLNNFVNEQENVESQTTSVDKNVTVQESTREKLQGIIDYKGDITVNTVSPKEHKEEEFYDTIEEPDEKNIISADIKVNEDCNSSYQNKDSLNIALKKTNVHSVTDEPGHEITESNKATSEDMHLISDNNKEISAGNERTSTPTANGPHNIARSDITEPGEDTSSCKDP</sequence>
<dbReference type="InterPro" id="IPR050266">
    <property type="entry name" value="AB_hydrolase_sf"/>
</dbReference>
<feature type="compositionally biased region" description="Basic and acidic residues" evidence="5">
    <location>
        <begin position="1142"/>
        <end position="1168"/>
    </location>
</feature>
<name>A0A7R9K0Z9_TIMGE</name>
<evidence type="ECO:0000256" key="4">
    <source>
        <dbReference type="ARBA" id="ARBA00023054"/>
    </source>
</evidence>
<feature type="compositionally biased region" description="Polar residues" evidence="5">
    <location>
        <begin position="450"/>
        <end position="460"/>
    </location>
</feature>
<accession>A0A7R9K0Z9</accession>
<evidence type="ECO:0000256" key="1">
    <source>
        <dbReference type="ARBA" id="ARBA00008645"/>
    </source>
</evidence>
<dbReference type="AlphaFoldDB" id="A0A7R9K0Z9"/>
<feature type="compositionally biased region" description="Basic residues" evidence="5">
    <location>
        <begin position="930"/>
        <end position="952"/>
    </location>
</feature>
<reference evidence="7" key="1">
    <citation type="submission" date="2020-11" db="EMBL/GenBank/DDBJ databases">
        <authorList>
            <person name="Tran Van P."/>
        </authorList>
    </citation>
    <scope>NUCLEOTIDE SEQUENCE</scope>
</reference>
<dbReference type="InterPro" id="IPR029336">
    <property type="entry name" value="DUF4594"/>
</dbReference>
<dbReference type="PRINTS" id="PR00111">
    <property type="entry name" value="ABHYDROLASE"/>
</dbReference>
<keyword evidence="3" id="KW-0378">Hydrolase</keyword>
<dbReference type="Pfam" id="PF15266">
    <property type="entry name" value="DUF4594"/>
    <property type="match status" value="1"/>
</dbReference>
<proteinExistence type="inferred from homology"/>
<dbReference type="PANTHER" id="PTHR43798">
    <property type="entry name" value="MONOACYLGLYCEROL LIPASE"/>
    <property type="match status" value="1"/>
</dbReference>
<feature type="compositionally biased region" description="Basic and acidic residues" evidence="5">
    <location>
        <begin position="557"/>
        <end position="576"/>
    </location>
</feature>
<evidence type="ECO:0000313" key="7">
    <source>
        <dbReference type="EMBL" id="CAD7595332.1"/>
    </source>
</evidence>
<organism evidence="7">
    <name type="scientific">Timema genevievae</name>
    <name type="common">Walking stick</name>
    <dbReference type="NCBI Taxonomy" id="629358"/>
    <lineage>
        <taxon>Eukaryota</taxon>
        <taxon>Metazoa</taxon>
        <taxon>Ecdysozoa</taxon>
        <taxon>Arthropoda</taxon>
        <taxon>Hexapoda</taxon>
        <taxon>Insecta</taxon>
        <taxon>Pterygota</taxon>
        <taxon>Neoptera</taxon>
        <taxon>Polyneoptera</taxon>
        <taxon>Phasmatodea</taxon>
        <taxon>Timematodea</taxon>
        <taxon>Timematoidea</taxon>
        <taxon>Timematidae</taxon>
        <taxon>Timema</taxon>
    </lineage>
</organism>
<dbReference type="GO" id="GO:0016020">
    <property type="term" value="C:membrane"/>
    <property type="evidence" value="ECO:0007669"/>
    <property type="project" value="TreeGrafter"/>
</dbReference>
<feature type="compositionally biased region" description="Acidic residues" evidence="5">
    <location>
        <begin position="975"/>
        <end position="984"/>
    </location>
</feature>
<dbReference type="InterPro" id="IPR000073">
    <property type="entry name" value="AB_hydrolase_1"/>
</dbReference>
<keyword evidence="2" id="KW-0597">Phosphoprotein</keyword>
<keyword evidence="4" id="KW-0175">Coiled coil</keyword>
<dbReference type="InterPro" id="IPR029058">
    <property type="entry name" value="AB_hydrolase_fold"/>
</dbReference>
<feature type="compositionally biased region" description="Basic and acidic residues" evidence="5">
    <location>
        <begin position="953"/>
        <end position="974"/>
    </location>
</feature>
<dbReference type="PANTHER" id="PTHR43798:SF14">
    <property type="entry name" value="SERINE HYDROLASE-LIKE PROTEIN DDB_G0286239"/>
    <property type="match status" value="1"/>
</dbReference>
<feature type="compositionally biased region" description="Polar residues" evidence="5">
    <location>
        <begin position="412"/>
        <end position="440"/>
    </location>
</feature>
<evidence type="ECO:0000259" key="6">
    <source>
        <dbReference type="Pfam" id="PF00561"/>
    </source>
</evidence>
<feature type="region of interest" description="Disordered" evidence="5">
    <location>
        <begin position="412"/>
        <end position="463"/>
    </location>
</feature>
<protein>
    <recommendedName>
        <fullName evidence="6">AB hydrolase-1 domain-containing protein</fullName>
    </recommendedName>
</protein>
<feature type="region of interest" description="Disordered" evidence="5">
    <location>
        <begin position="911"/>
        <end position="1029"/>
    </location>
</feature>
<comment type="similarity">
    <text evidence="1">Belongs to the AB hydrolase superfamily.</text>
</comment>
<dbReference type="Gene3D" id="3.40.50.1820">
    <property type="entry name" value="alpha/beta hydrolase"/>
    <property type="match status" value="1"/>
</dbReference>
<feature type="region of interest" description="Disordered" evidence="5">
    <location>
        <begin position="557"/>
        <end position="681"/>
    </location>
</feature>
<evidence type="ECO:0000256" key="3">
    <source>
        <dbReference type="ARBA" id="ARBA00022801"/>
    </source>
</evidence>
<feature type="compositionally biased region" description="Polar residues" evidence="5">
    <location>
        <begin position="627"/>
        <end position="644"/>
    </location>
</feature>
<dbReference type="Pfam" id="PF00561">
    <property type="entry name" value="Abhydrolase_1"/>
    <property type="match status" value="1"/>
</dbReference>
<dbReference type="GO" id="GO:0016787">
    <property type="term" value="F:hydrolase activity"/>
    <property type="evidence" value="ECO:0007669"/>
    <property type="project" value="UniProtKB-KW"/>
</dbReference>
<gene>
    <name evidence="7" type="ORF">TGEB3V08_LOCUS5982</name>
</gene>